<proteinExistence type="predicted"/>
<gene>
    <name evidence="2" type="ORF">KB449_19920</name>
</gene>
<dbReference type="InterPro" id="IPR027417">
    <property type="entry name" value="P-loop_NTPase"/>
</dbReference>
<feature type="compositionally biased region" description="Basic and acidic residues" evidence="1">
    <location>
        <begin position="383"/>
        <end position="396"/>
    </location>
</feature>
<name>A0ABT6TK79_9BACL</name>
<evidence type="ECO:0000313" key="3">
    <source>
        <dbReference type="Proteomes" id="UP001161691"/>
    </source>
</evidence>
<keyword evidence="3" id="KW-1185">Reference proteome</keyword>
<dbReference type="RefSeq" id="WP_282910028.1">
    <property type="nucleotide sequence ID" value="NZ_JAGRPV010000001.1"/>
</dbReference>
<feature type="region of interest" description="Disordered" evidence="1">
    <location>
        <begin position="383"/>
        <end position="410"/>
    </location>
</feature>
<evidence type="ECO:0000256" key="1">
    <source>
        <dbReference type="SAM" id="MobiDB-lite"/>
    </source>
</evidence>
<evidence type="ECO:0008006" key="4">
    <source>
        <dbReference type="Google" id="ProtNLM"/>
    </source>
</evidence>
<sequence>MGIRLVVAAPQPGYASRLALYLKERDPQAEIAAFSQADALAHHLQAWRGADLLVVQQSLLHVVRQAAPGGAKVVVLTDDGTSGEHDGLPAIAQYQSLPRLAAEIRRMVGTASAKPAEGTELWTVYSAGGGAGKTTLALNIARQAAERGYSVMYLNLEALCGVGELLGGGEPEGREADGREPDGLSRLLYELSAHPSSAEARIRALGSRRSAINAGYLEPAEHPAELLAMTPERLEALIEALRRHGGFDLIVADPDGGFAGWQQRLLELSGRICWIASEDAQLLRKTETMLREWGERLPELLSKSTYVWNKSLGALPPDAPRPSGGGQWLSLPYIPQWKRVFDIGAILGAGAFAGGVDRLLDALGYTGPGERPALPGMTDYAQRAEGRRPGDGELREPVAAGGSYACSAPG</sequence>
<organism evidence="2 3">
    <name type="scientific">Cohnella hashimotonis</name>
    <dbReference type="NCBI Taxonomy" id="2826895"/>
    <lineage>
        <taxon>Bacteria</taxon>
        <taxon>Bacillati</taxon>
        <taxon>Bacillota</taxon>
        <taxon>Bacilli</taxon>
        <taxon>Bacillales</taxon>
        <taxon>Paenibacillaceae</taxon>
        <taxon>Cohnella</taxon>
    </lineage>
</organism>
<reference evidence="2" key="1">
    <citation type="submission" date="2023-04" db="EMBL/GenBank/DDBJ databases">
        <title>Comparative genomic analysis of Cohnella hashimotonis sp. nov., isolated from the International Space Station.</title>
        <authorList>
            <person name="Venkateswaran K."/>
            <person name="Simpson A."/>
        </authorList>
    </citation>
    <scope>NUCLEOTIDE SEQUENCE</scope>
    <source>
        <strain evidence="2">F6_2S_P_1</strain>
    </source>
</reference>
<dbReference type="EMBL" id="JAGRPV010000001">
    <property type="protein sequence ID" value="MDI4647253.1"/>
    <property type="molecule type" value="Genomic_DNA"/>
</dbReference>
<dbReference type="Gene3D" id="3.40.50.300">
    <property type="entry name" value="P-loop containing nucleotide triphosphate hydrolases"/>
    <property type="match status" value="1"/>
</dbReference>
<comment type="caution">
    <text evidence="2">The sequence shown here is derived from an EMBL/GenBank/DDBJ whole genome shotgun (WGS) entry which is preliminary data.</text>
</comment>
<accession>A0ABT6TK79</accession>
<dbReference type="Proteomes" id="UP001161691">
    <property type="component" value="Unassembled WGS sequence"/>
</dbReference>
<dbReference type="SUPFAM" id="SSF52540">
    <property type="entry name" value="P-loop containing nucleoside triphosphate hydrolases"/>
    <property type="match status" value="1"/>
</dbReference>
<evidence type="ECO:0000313" key="2">
    <source>
        <dbReference type="EMBL" id="MDI4647253.1"/>
    </source>
</evidence>
<dbReference type="Gene3D" id="3.40.50.10850">
    <property type="entry name" value="Ntrc-like two-domain protein"/>
    <property type="match status" value="1"/>
</dbReference>
<protein>
    <recommendedName>
        <fullName evidence="4">CobQ/CobB/MinD/ParA nucleotide binding domain-containing protein</fullName>
    </recommendedName>
</protein>